<sequence length="78" mass="9251">MSDLWEDGGWSLRFTRQLHDWELEEVQAFLGRLLAHPLFVETDDAMIWLPTKDSAFFVKSFYSSLADRRVEPFIVWNS</sequence>
<dbReference type="EMBL" id="QGNW01000053">
    <property type="protein sequence ID" value="RVX05977.1"/>
    <property type="molecule type" value="Genomic_DNA"/>
</dbReference>
<proteinExistence type="predicted"/>
<accession>A0A438JAI7</accession>
<comment type="caution">
    <text evidence="1">The sequence shown here is derived from an EMBL/GenBank/DDBJ whole genome shotgun (WGS) entry which is preliminary data.</text>
</comment>
<evidence type="ECO:0000313" key="1">
    <source>
        <dbReference type="EMBL" id="RVX05977.1"/>
    </source>
</evidence>
<dbReference type="AlphaFoldDB" id="A0A438JAI7"/>
<protein>
    <submittedName>
        <fullName evidence="1">Uncharacterized protein</fullName>
    </submittedName>
</protein>
<evidence type="ECO:0000313" key="2">
    <source>
        <dbReference type="Proteomes" id="UP000288805"/>
    </source>
</evidence>
<dbReference type="Proteomes" id="UP000288805">
    <property type="component" value="Unassembled WGS sequence"/>
</dbReference>
<reference evidence="1 2" key="1">
    <citation type="journal article" date="2018" name="PLoS Genet.">
        <title>Population sequencing reveals clonal diversity and ancestral inbreeding in the grapevine cultivar Chardonnay.</title>
        <authorList>
            <person name="Roach M.J."/>
            <person name="Johnson D.L."/>
            <person name="Bohlmann J."/>
            <person name="van Vuuren H.J."/>
            <person name="Jones S.J."/>
            <person name="Pretorius I.S."/>
            <person name="Schmidt S.A."/>
            <person name="Borneman A.R."/>
        </authorList>
    </citation>
    <scope>NUCLEOTIDE SEQUENCE [LARGE SCALE GENOMIC DNA]</scope>
    <source>
        <strain evidence="2">cv. Chardonnay</strain>
        <tissue evidence="1">Leaf</tissue>
    </source>
</reference>
<gene>
    <name evidence="1" type="ORF">CK203_018716</name>
</gene>
<name>A0A438JAI7_VITVI</name>
<organism evidence="1 2">
    <name type="scientific">Vitis vinifera</name>
    <name type="common">Grape</name>
    <dbReference type="NCBI Taxonomy" id="29760"/>
    <lineage>
        <taxon>Eukaryota</taxon>
        <taxon>Viridiplantae</taxon>
        <taxon>Streptophyta</taxon>
        <taxon>Embryophyta</taxon>
        <taxon>Tracheophyta</taxon>
        <taxon>Spermatophyta</taxon>
        <taxon>Magnoliopsida</taxon>
        <taxon>eudicotyledons</taxon>
        <taxon>Gunneridae</taxon>
        <taxon>Pentapetalae</taxon>
        <taxon>rosids</taxon>
        <taxon>Vitales</taxon>
        <taxon>Vitaceae</taxon>
        <taxon>Viteae</taxon>
        <taxon>Vitis</taxon>
    </lineage>
</organism>